<dbReference type="EMBL" id="KN838667">
    <property type="protein sequence ID" value="KIJ98534.1"/>
    <property type="molecule type" value="Genomic_DNA"/>
</dbReference>
<dbReference type="AlphaFoldDB" id="A0A0C9WMW0"/>
<keyword evidence="2" id="KW-1185">Reference proteome</keyword>
<sequence length="117" mass="12761">MIEGAASGIARVLETIVKAPQGLFAREYGDGEEGMRREEAVRDPILECGLFKEILDGAMRTSTGVLLSPFASNRLKNLQISLKANGVRVLGFSLSCKMETALVPFGKEVVECTRTWL</sequence>
<dbReference type="OrthoDB" id="4138492at2759"/>
<gene>
    <name evidence="1" type="ORF">K443DRAFT_9122</name>
</gene>
<proteinExistence type="predicted"/>
<dbReference type="HOGENOM" id="CLU_2085194_0_0_1"/>
<evidence type="ECO:0000313" key="1">
    <source>
        <dbReference type="EMBL" id="KIJ98534.1"/>
    </source>
</evidence>
<evidence type="ECO:0000313" key="2">
    <source>
        <dbReference type="Proteomes" id="UP000054477"/>
    </source>
</evidence>
<dbReference type="Proteomes" id="UP000054477">
    <property type="component" value="Unassembled WGS sequence"/>
</dbReference>
<protein>
    <submittedName>
        <fullName evidence="1">Uncharacterized protein</fullName>
    </submittedName>
</protein>
<organism evidence="1 2">
    <name type="scientific">Laccaria amethystina LaAM-08-1</name>
    <dbReference type="NCBI Taxonomy" id="1095629"/>
    <lineage>
        <taxon>Eukaryota</taxon>
        <taxon>Fungi</taxon>
        <taxon>Dikarya</taxon>
        <taxon>Basidiomycota</taxon>
        <taxon>Agaricomycotina</taxon>
        <taxon>Agaricomycetes</taxon>
        <taxon>Agaricomycetidae</taxon>
        <taxon>Agaricales</taxon>
        <taxon>Agaricineae</taxon>
        <taxon>Hydnangiaceae</taxon>
        <taxon>Laccaria</taxon>
    </lineage>
</organism>
<reference evidence="1 2" key="1">
    <citation type="submission" date="2014-04" db="EMBL/GenBank/DDBJ databases">
        <authorList>
            <consortium name="DOE Joint Genome Institute"/>
            <person name="Kuo A."/>
            <person name="Kohler A."/>
            <person name="Nagy L.G."/>
            <person name="Floudas D."/>
            <person name="Copeland A."/>
            <person name="Barry K.W."/>
            <person name="Cichocki N."/>
            <person name="Veneault-Fourrey C."/>
            <person name="LaButti K."/>
            <person name="Lindquist E.A."/>
            <person name="Lipzen A."/>
            <person name="Lundell T."/>
            <person name="Morin E."/>
            <person name="Murat C."/>
            <person name="Sun H."/>
            <person name="Tunlid A."/>
            <person name="Henrissat B."/>
            <person name="Grigoriev I.V."/>
            <person name="Hibbett D.S."/>
            <person name="Martin F."/>
            <person name="Nordberg H.P."/>
            <person name="Cantor M.N."/>
            <person name="Hua S.X."/>
        </authorList>
    </citation>
    <scope>NUCLEOTIDE SEQUENCE [LARGE SCALE GENOMIC DNA]</scope>
    <source>
        <strain evidence="1 2">LaAM-08-1</strain>
    </source>
</reference>
<accession>A0A0C9WMW0</accession>
<reference evidence="2" key="2">
    <citation type="submission" date="2015-01" db="EMBL/GenBank/DDBJ databases">
        <title>Evolutionary Origins and Diversification of the Mycorrhizal Mutualists.</title>
        <authorList>
            <consortium name="DOE Joint Genome Institute"/>
            <consortium name="Mycorrhizal Genomics Consortium"/>
            <person name="Kohler A."/>
            <person name="Kuo A."/>
            <person name="Nagy L.G."/>
            <person name="Floudas D."/>
            <person name="Copeland A."/>
            <person name="Barry K.W."/>
            <person name="Cichocki N."/>
            <person name="Veneault-Fourrey C."/>
            <person name="LaButti K."/>
            <person name="Lindquist E.A."/>
            <person name="Lipzen A."/>
            <person name="Lundell T."/>
            <person name="Morin E."/>
            <person name="Murat C."/>
            <person name="Riley R."/>
            <person name="Ohm R."/>
            <person name="Sun H."/>
            <person name="Tunlid A."/>
            <person name="Henrissat B."/>
            <person name="Grigoriev I.V."/>
            <person name="Hibbett D.S."/>
            <person name="Martin F."/>
        </authorList>
    </citation>
    <scope>NUCLEOTIDE SEQUENCE [LARGE SCALE GENOMIC DNA]</scope>
    <source>
        <strain evidence="2">LaAM-08-1</strain>
    </source>
</reference>
<name>A0A0C9WMW0_9AGAR</name>